<comment type="cofactor">
    <cofactor evidence="1 7">
        <name>pyridoxal 5'-phosphate</name>
        <dbReference type="ChEBI" id="CHEBI:597326"/>
    </cofactor>
</comment>
<evidence type="ECO:0000256" key="4">
    <source>
        <dbReference type="ARBA" id="ARBA00022679"/>
    </source>
</evidence>
<dbReference type="Gene3D" id="3.90.1150.10">
    <property type="entry name" value="Aspartate Aminotransferase, domain 1"/>
    <property type="match status" value="1"/>
</dbReference>
<organism evidence="10 11">
    <name type="scientific">Halobacteriovorax marinus</name>
    <dbReference type="NCBI Taxonomy" id="97084"/>
    <lineage>
        <taxon>Bacteria</taxon>
        <taxon>Pseudomonadati</taxon>
        <taxon>Bdellovibrionota</taxon>
        <taxon>Bacteriovoracia</taxon>
        <taxon>Bacteriovoracales</taxon>
        <taxon>Halobacteriovoraceae</taxon>
        <taxon>Halobacteriovorax</taxon>
    </lineage>
</organism>
<comment type="function">
    <text evidence="2 8">Catalyzes the removal of elemental sulfur and selenium atoms from L-cysteine, L-cystine, L-selenocysteine, and L-selenocystine to produce L-alanine.</text>
</comment>
<keyword evidence="5 8" id="KW-0663">Pyridoxal phosphate</keyword>
<dbReference type="AlphaFoldDB" id="A0A1Y5FEG6"/>
<dbReference type="GO" id="GO:0006534">
    <property type="term" value="P:cysteine metabolic process"/>
    <property type="evidence" value="ECO:0007669"/>
    <property type="project" value="UniProtKB-UniRule"/>
</dbReference>
<dbReference type="Pfam" id="PF00266">
    <property type="entry name" value="Aminotran_5"/>
    <property type="match status" value="1"/>
</dbReference>
<dbReference type="PROSITE" id="PS00595">
    <property type="entry name" value="AA_TRANSFER_CLASS_5"/>
    <property type="match status" value="1"/>
</dbReference>
<dbReference type="InterPro" id="IPR000192">
    <property type="entry name" value="Aminotrans_V_dom"/>
</dbReference>
<evidence type="ECO:0000256" key="2">
    <source>
        <dbReference type="ARBA" id="ARBA00002824"/>
    </source>
</evidence>
<dbReference type="InterPro" id="IPR010970">
    <property type="entry name" value="Cys_dSase_SufS"/>
</dbReference>
<dbReference type="Proteomes" id="UP000196531">
    <property type="component" value="Unassembled WGS sequence"/>
</dbReference>
<dbReference type="NCBIfam" id="TIGR01979">
    <property type="entry name" value="sufS"/>
    <property type="match status" value="1"/>
</dbReference>
<comment type="catalytic activity">
    <reaction evidence="6 8">
        <text>(sulfur carrier)-H + L-cysteine = (sulfur carrier)-SH + L-alanine</text>
        <dbReference type="Rhea" id="RHEA:43892"/>
        <dbReference type="Rhea" id="RHEA-COMP:14737"/>
        <dbReference type="Rhea" id="RHEA-COMP:14739"/>
        <dbReference type="ChEBI" id="CHEBI:29917"/>
        <dbReference type="ChEBI" id="CHEBI:35235"/>
        <dbReference type="ChEBI" id="CHEBI:57972"/>
        <dbReference type="ChEBI" id="CHEBI:64428"/>
        <dbReference type="EC" id="2.8.1.7"/>
    </reaction>
</comment>
<reference evidence="11" key="1">
    <citation type="journal article" date="2017" name="Proc. Natl. Acad. Sci. U.S.A.">
        <title>Simulation of Deepwater Horizon oil plume reveals substrate specialization within a complex community of hydrocarbon-degraders.</title>
        <authorList>
            <person name="Hu P."/>
            <person name="Dubinsky E.A."/>
            <person name="Probst A.J."/>
            <person name="Wang J."/>
            <person name="Sieber C.M.K."/>
            <person name="Tom L.M."/>
            <person name="Gardinali P."/>
            <person name="Banfield J.F."/>
            <person name="Atlas R.M."/>
            <person name="Andersen G.L."/>
        </authorList>
    </citation>
    <scope>NUCLEOTIDE SEQUENCE [LARGE SCALE GENOMIC DNA]</scope>
</reference>
<accession>A0A1Y5FEG6</accession>
<evidence type="ECO:0000256" key="6">
    <source>
        <dbReference type="ARBA" id="ARBA00050776"/>
    </source>
</evidence>
<evidence type="ECO:0000256" key="1">
    <source>
        <dbReference type="ARBA" id="ARBA00001933"/>
    </source>
</evidence>
<dbReference type="InterPro" id="IPR015422">
    <property type="entry name" value="PyrdxlP-dep_Trfase_small"/>
</dbReference>
<comment type="caution">
    <text evidence="10">The sequence shown here is derived from an EMBL/GenBank/DDBJ whole genome shotgun (WGS) entry which is preliminary data.</text>
</comment>
<dbReference type="EMBL" id="MAAO01000006">
    <property type="protein sequence ID" value="OUR96982.1"/>
    <property type="molecule type" value="Genomic_DNA"/>
</dbReference>
<dbReference type="Gene3D" id="3.40.640.10">
    <property type="entry name" value="Type I PLP-dependent aspartate aminotransferase-like (Major domain)"/>
    <property type="match status" value="1"/>
</dbReference>
<dbReference type="SUPFAM" id="SSF53383">
    <property type="entry name" value="PLP-dependent transferases"/>
    <property type="match status" value="1"/>
</dbReference>
<name>A0A1Y5FEG6_9BACT</name>
<dbReference type="InterPro" id="IPR015424">
    <property type="entry name" value="PyrdxlP-dep_Trfase"/>
</dbReference>
<evidence type="ECO:0000256" key="5">
    <source>
        <dbReference type="ARBA" id="ARBA00022898"/>
    </source>
</evidence>
<dbReference type="InterPro" id="IPR015421">
    <property type="entry name" value="PyrdxlP-dep_Trfase_major"/>
</dbReference>
<dbReference type="InterPro" id="IPR020578">
    <property type="entry name" value="Aminotrans_V_PyrdxlP_BS"/>
</dbReference>
<protein>
    <recommendedName>
        <fullName evidence="8">Cysteine desulfurase</fullName>
        <ecNumber evidence="8">2.8.1.7</ecNumber>
    </recommendedName>
</protein>
<dbReference type="PANTHER" id="PTHR43586:SF8">
    <property type="entry name" value="CYSTEINE DESULFURASE 1, CHLOROPLASTIC"/>
    <property type="match status" value="1"/>
</dbReference>
<proteinExistence type="inferred from homology"/>
<evidence type="ECO:0000256" key="8">
    <source>
        <dbReference type="RuleBase" id="RU004506"/>
    </source>
</evidence>
<comment type="similarity">
    <text evidence="3 8">Belongs to the class-V pyridoxal-phosphate-dependent aminotransferase family. Csd subfamily.</text>
</comment>
<dbReference type="InterPro" id="IPR016454">
    <property type="entry name" value="Cysteine_dSase"/>
</dbReference>
<evidence type="ECO:0000256" key="3">
    <source>
        <dbReference type="ARBA" id="ARBA00010447"/>
    </source>
</evidence>
<gene>
    <name evidence="10" type="ORF">A9Q84_11645</name>
</gene>
<keyword evidence="4 8" id="KW-0808">Transferase</keyword>
<dbReference type="EC" id="2.8.1.7" evidence="8"/>
<dbReference type="PIRSF" id="PIRSF005572">
    <property type="entry name" value="NifS"/>
    <property type="match status" value="1"/>
</dbReference>
<dbReference type="GO" id="GO:0030170">
    <property type="term" value="F:pyridoxal phosphate binding"/>
    <property type="evidence" value="ECO:0007669"/>
    <property type="project" value="UniProtKB-UniRule"/>
</dbReference>
<dbReference type="GO" id="GO:0031071">
    <property type="term" value="F:cysteine desulfurase activity"/>
    <property type="evidence" value="ECO:0007669"/>
    <property type="project" value="UniProtKB-UniRule"/>
</dbReference>
<dbReference type="PANTHER" id="PTHR43586">
    <property type="entry name" value="CYSTEINE DESULFURASE"/>
    <property type="match status" value="1"/>
</dbReference>
<evidence type="ECO:0000313" key="10">
    <source>
        <dbReference type="EMBL" id="OUR96982.1"/>
    </source>
</evidence>
<feature type="domain" description="Aminotransferase class V" evidence="9">
    <location>
        <begin position="27"/>
        <end position="396"/>
    </location>
</feature>
<dbReference type="CDD" id="cd06453">
    <property type="entry name" value="SufS_like"/>
    <property type="match status" value="1"/>
</dbReference>
<evidence type="ECO:0000256" key="7">
    <source>
        <dbReference type="RuleBase" id="RU004504"/>
    </source>
</evidence>
<evidence type="ECO:0000259" key="9">
    <source>
        <dbReference type="Pfam" id="PF00266"/>
    </source>
</evidence>
<evidence type="ECO:0000313" key="11">
    <source>
        <dbReference type="Proteomes" id="UP000196531"/>
    </source>
</evidence>
<sequence>MTMSYDIEKIRKDFPELDRTVHGKPLIYLDNAASTLKCQPVIDALNLHYSLEAANIHRGVHYLSEAGTMKYEETRKSIQNFINAKNDFEIIFTKGTTESINLVAQSYGREFLNEGDIILLTTLEHHSNIVPWQMIAEEKGAKVIEVPINDLGEIDLDAYEKLLSDKVKIVATNHISNSLGTINPIKKMISMAHDVGAVFLVDAAQSIAHEVVDVLDLDCDFLAFSSHKMFGPTGVGILYGKEELLNKMPPYQGGGDMIDVVTFEKTTYNDLPHKFEAGTPHIAGVIALKAAIDYIQEIGLTAIKEYEEKLLNYATEQIQTIEGLKIIGTSKHKASVISFVIEGAHPHDIGTLLDRQGIAVRTGHHCTQPLMKRFNIPATARASFSIYNTVEEIDALIAGIHKTKEFL</sequence>